<protein>
    <recommendedName>
        <fullName evidence="7">GTP cyclohydrolase 1 type 2, NIF3 family</fullName>
    </recommendedName>
</protein>
<dbReference type="Pfam" id="PF01784">
    <property type="entry name" value="DUF34_NIF3"/>
    <property type="match status" value="1"/>
</dbReference>
<accession>A0A6C0RCF3</accession>
<feature type="signal peptide" evidence="4">
    <location>
        <begin position="1"/>
        <end position="17"/>
    </location>
</feature>
<dbReference type="Proteomes" id="UP000474630">
    <property type="component" value="Chromosome"/>
</dbReference>
<dbReference type="KEGG" id="drc:G0Q07_08420"/>
<evidence type="ECO:0000256" key="1">
    <source>
        <dbReference type="ARBA" id="ARBA00006964"/>
    </source>
</evidence>
<feature type="binding site" evidence="3">
    <location>
        <position position="245"/>
    </location>
    <ligand>
        <name>a divalent metal cation</name>
        <dbReference type="ChEBI" id="CHEBI:60240"/>
        <label>1</label>
    </ligand>
</feature>
<dbReference type="Gene3D" id="3.40.1390.30">
    <property type="entry name" value="NIF3 (NGG1p interacting factor 3)-like"/>
    <property type="match status" value="2"/>
</dbReference>
<feature type="binding site" evidence="3">
    <location>
        <position position="83"/>
    </location>
    <ligand>
        <name>a divalent metal cation</name>
        <dbReference type="ChEBI" id="CHEBI:60240"/>
        <label>1</label>
    </ligand>
</feature>
<evidence type="ECO:0000313" key="5">
    <source>
        <dbReference type="EMBL" id="QIA07747.1"/>
    </source>
</evidence>
<organism evidence="5 6">
    <name type="scientific">Draconibacterium halophilum</name>
    <dbReference type="NCBI Taxonomy" id="2706887"/>
    <lineage>
        <taxon>Bacteria</taxon>
        <taxon>Pseudomonadati</taxon>
        <taxon>Bacteroidota</taxon>
        <taxon>Bacteroidia</taxon>
        <taxon>Marinilabiliales</taxon>
        <taxon>Prolixibacteraceae</taxon>
        <taxon>Draconibacterium</taxon>
    </lineage>
</organism>
<evidence type="ECO:0000313" key="6">
    <source>
        <dbReference type="Proteomes" id="UP000474630"/>
    </source>
</evidence>
<comment type="similarity">
    <text evidence="1">Belongs to the GTP cyclohydrolase I type 2/NIF3 family.</text>
</comment>
<dbReference type="GO" id="GO:0005737">
    <property type="term" value="C:cytoplasm"/>
    <property type="evidence" value="ECO:0007669"/>
    <property type="project" value="TreeGrafter"/>
</dbReference>
<dbReference type="InterPro" id="IPR036069">
    <property type="entry name" value="DUF34/NIF3_sf"/>
</dbReference>
<dbReference type="InterPro" id="IPR002678">
    <property type="entry name" value="DUF34/NIF3"/>
</dbReference>
<reference evidence="5 6" key="1">
    <citation type="submission" date="2020-02" db="EMBL/GenBank/DDBJ databases">
        <title>Genome sequencing for Draconibacterium sp. strain M1.</title>
        <authorList>
            <person name="Park S.-J."/>
        </authorList>
    </citation>
    <scope>NUCLEOTIDE SEQUENCE [LARGE SCALE GENOMIC DNA]</scope>
    <source>
        <strain evidence="5 6">M1</strain>
    </source>
</reference>
<gene>
    <name evidence="5" type="ORF">G0Q07_08420</name>
</gene>
<feature type="chain" id="PRO_5025613966" description="GTP cyclohydrolase 1 type 2, NIF3 family" evidence="4">
    <location>
        <begin position="18"/>
        <end position="281"/>
    </location>
</feature>
<dbReference type="GO" id="GO:0046872">
    <property type="term" value="F:metal ion binding"/>
    <property type="evidence" value="ECO:0007669"/>
    <property type="project" value="UniProtKB-KW"/>
</dbReference>
<name>A0A6C0RCF3_9BACT</name>
<proteinExistence type="inferred from homology"/>
<sequence>MKKLLLFALILPIWTLAQNKQTPRSVVNLMKEHVTCDWAETTVDVFKTGNPDTEIKGIAVCMFADMKTLQKVVEMNCNFIITHEPIFYNHLDETDAYATDPVYHEKREFIENNKLVVFRFHDHIHMTEPDGIYAGMMNKLGWKNYEVNDAGTLYKMPEKQLADFARELKGQLGLQTVRVIGNPKMKFTKVGLAVGAPGGARHIQMLNMPEVEVMVAGEASEWETYLYANDATTLGKNKAVIFVGHIKSEEAGMEYCAEWLKGFVKDVPIHFIQNEANFVTF</sequence>
<dbReference type="PANTHER" id="PTHR13799">
    <property type="entry name" value="NGG1 INTERACTING FACTOR 3"/>
    <property type="match status" value="1"/>
</dbReference>
<dbReference type="AlphaFoldDB" id="A0A6C0RCF3"/>
<evidence type="ECO:0000256" key="2">
    <source>
        <dbReference type="ARBA" id="ARBA00022723"/>
    </source>
</evidence>
<dbReference type="PANTHER" id="PTHR13799:SF14">
    <property type="entry name" value="GTP CYCLOHYDROLASE 1 TYPE 2 HOMOLOG"/>
    <property type="match status" value="1"/>
</dbReference>
<keyword evidence="6" id="KW-1185">Reference proteome</keyword>
<feature type="binding site" evidence="3">
    <location>
        <position position="249"/>
    </location>
    <ligand>
        <name>a divalent metal cation</name>
        <dbReference type="ChEBI" id="CHEBI:60240"/>
        <label>1</label>
    </ligand>
</feature>
<dbReference type="SUPFAM" id="SSF102705">
    <property type="entry name" value="NIF3 (NGG1p interacting factor 3)-like"/>
    <property type="match status" value="1"/>
</dbReference>
<keyword evidence="2 3" id="KW-0479">Metal-binding</keyword>
<dbReference type="RefSeq" id="WP_163345668.1">
    <property type="nucleotide sequence ID" value="NZ_CP048409.1"/>
</dbReference>
<evidence type="ECO:0008006" key="7">
    <source>
        <dbReference type="Google" id="ProtNLM"/>
    </source>
</evidence>
<evidence type="ECO:0000256" key="3">
    <source>
        <dbReference type="PIRSR" id="PIRSR602678-1"/>
    </source>
</evidence>
<keyword evidence="4" id="KW-0732">Signal</keyword>
<evidence type="ECO:0000256" key="4">
    <source>
        <dbReference type="SAM" id="SignalP"/>
    </source>
</evidence>
<dbReference type="EMBL" id="CP048409">
    <property type="protein sequence ID" value="QIA07747.1"/>
    <property type="molecule type" value="Genomic_DNA"/>
</dbReference>